<protein>
    <recommendedName>
        <fullName evidence="4">Flagellar M-ring C-terminal domain-containing protein</fullName>
    </recommendedName>
</protein>
<comment type="caution">
    <text evidence="2">The sequence shown here is derived from an EMBL/GenBank/DDBJ whole genome shotgun (WGS) entry which is preliminary data.</text>
</comment>
<reference evidence="2 3" key="1">
    <citation type="submission" date="2018-06" db="EMBL/GenBank/DDBJ databases">
        <title>Extensive metabolic versatility and redundancy in microbially diverse, dynamic hydrothermal sediments.</title>
        <authorList>
            <person name="Dombrowski N."/>
            <person name="Teske A."/>
            <person name="Baker B.J."/>
        </authorList>
    </citation>
    <scope>NUCLEOTIDE SEQUENCE [LARGE SCALE GENOMIC DNA]</scope>
    <source>
        <strain evidence="2">B47_G16</strain>
    </source>
</reference>
<evidence type="ECO:0000256" key="1">
    <source>
        <dbReference type="SAM" id="Phobius"/>
    </source>
</evidence>
<accession>A0A497E2T0</accession>
<dbReference type="AlphaFoldDB" id="A0A497E2T0"/>
<keyword evidence="1" id="KW-1133">Transmembrane helix</keyword>
<keyword evidence="1" id="KW-0812">Transmembrane</keyword>
<evidence type="ECO:0000313" key="2">
    <source>
        <dbReference type="EMBL" id="RLE07944.1"/>
    </source>
</evidence>
<feature type="transmembrane region" description="Helical" evidence="1">
    <location>
        <begin position="12"/>
        <end position="34"/>
    </location>
</feature>
<sequence length="101" mass="11845">MERLARQELLRYLVKYLLIGVSLLILFLLARSLIKGISERRETEEETVSPEEEIMREKRQAAFAEEELIRKQIHQLVDKSPEEAARIIRIWLKEGGNGSRL</sequence>
<organism evidence="2 3">
    <name type="scientific">Aerophobetes bacterium</name>
    <dbReference type="NCBI Taxonomy" id="2030807"/>
    <lineage>
        <taxon>Bacteria</taxon>
        <taxon>Candidatus Aerophobota</taxon>
    </lineage>
</organism>
<name>A0A497E2T0_UNCAE</name>
<dbReference type="Proteomes" id="UP000279422">
    <property type="component" value="Unassembled WGS sequence"/>
</dbReference>
<evidence type="ECO:0000313" key="3">
    <source>
        <dbReference type="Proteomes" id="UP000279422"/>
    </source>
</evidence>
<evidence type="ECO:0008006" key="4">
    <source>
        <dbReference type="Google" id="ProtNLM"/>
    </source>
</evidence>
<keyword evidence="1" id="KW-0472">Membrane</keyword>
<gene>
    <name evidence="2" type="ORF">DRJ00_07215</name>
</gene>
<proteinExistence type="predicted"/>
<dbReference type="EMBL" id="QMPZ01000129">
    <property type="protein sequence ID" value="RLE07944.1"/>
    <property type="molecule type" value="Genomic_DNA"/>
</dbReference>